<dbReference type="EMBL" id="MH782431">
    <property type="protein sequence ID" value="QCH00640.1"/>
    <property type="molecule type" value="Genomic_DNA"/>
</dbReference>
<reference evidence="1 2" key="1">
    <citation type="submission" date="2018-08" db="EMBL/GenBank/DDBJ databases">
        <title>The genital tract virome of dairy cows.</title>
        <authorList>
            <person name="Ling Y."/>
            <person name="Zhang W."/>
        </authorList>
    </citation>
    <scope>NUCLEOTIDE SEQUENCE [LARGE SCALE GENOMIC DNA]</scope>
    <source>
        <strain evidence="1">C025899</strain>
    </source>
</reference>
<keyword evidence="2" id="KW-1185">Reference proteome</keyword>
<evidence type="ECO:0000313" key="1">
    <source>
        <dbReference type="EMBL" id="QCH00640.1"/>
    </source>
</evidence>
<protein>
    <submittedName>
        <fullName evidence="1">Rep</fullName>
    </submittedName>
</protein>
<dbReference type="Proteomes" id="UP000298672">
    <property type="component" value="Segment"/>
</dbReference>
<gene>
    <name evidence="1" type="primary">REP</name>
</gene>
<sequence>MKTWMLTAPRHYNTTVQTWKWFSQDPIEVTIHLSKWELRYLADLSDVKEYTIGIEKGKKGYEHYQARFKASDTNLFERWTAVEPQLHLQEAEVDQASYERKEGRFWASMDTKEIRIQRFHKPNAIQQHVIDLLNKTNDREIVLWYSDRGGIGKSWLVGHLWETGQAYLCQPQDTVKGMKQDIASDYMKHGWRPYIVVDLPRTWKWTKDLYCALESIKDGLIKDTRYSADTINIKGVKVLVVSNTLPKFDNLSYDRWIFVNNTEM</sequence>
<accession>A0A4D6TYG4</accession>
<name>A0A4D6TYG4_9VIRU</name>
<organism evidence="1 2">
    <name type="scientific">Genomoviridae sp</name>
    <dbReference type="NCBI Taxonomy" id="2202565"/>
    <lineage>
        <taxon>Viruses</taxon>
        <taxon>Monodnaviria</taxon>
        <taxon>Shotokuvirae</taxon>
        <taxon>Cressdnaviricota</taxon>
        <taxon>Repensiviricetes</taxon>
        <taxon>Geplafuvirales</taxon>
        <taxon>Genomoviridae</taxon>
    </lineage>
</organism>
<proteinExistence type="predicted"/>
<evidence type="ECO:0000313" key="2">
    <source>
        <dbReference type="Proteomes" id="UP000298672"/>
    </source>
</evidence>